<protein>
    <submittedName>
        <fullName evidence="3">Uncharacterized protein</fullName>
    </submittedName>
</protein>
<feature type="transmembrane region" description="Helical" evidence="2">
    <location>
        <begin position="213"/>
        <end position="234"/>
    </location>
</feature>
<feature type="compositionally biased region" description="Polar residues" evidence="1">
    <location>
        <begin position="1"/>
        <end position="11"/>
    </location>
</feature>
<feature type="region of interest" description="Disordered" evidence="1">
    <location>
        <begin position="144"/>
        <end position="201"/>
    </location>
</feature>
<evidence type="ECO:0000313" key="3">
    <source>
        <dbReference type="EMBL" id="CAE0404659.1"/>
    </source>
</evidence>
<sequence>MERDNLFTQTKRVAGQFQQQPQQQPSSQRQVSFVHLSEEDEKWFLTTATDFEESSTIHAPTVQAVPITTDVVVDPQQHDNETYNDEALIQRLLRQNSEVLMTVVALPEGDTREEQDDEVRLLRQAVQDLHAQLQAQDAQVQSLRTQLESLSSTSSSSSPPSGPLPSSTKSVGAVPLSEEDAGGKTKKERMGLTENNDDNSGWHTTWKKYHCTILLPCCVVFVVVVIVIAIVVAAGGSDRESDDANAGPFETPSPTPVPTRYISSQPSLAPTVSLQPSSLLSPSPSVSPYPSIVLTDQPSPPPTGGGSAPAGAPPSPSEISSQAPTAMPSTSADRIITDQTNPSSSSLSGGTIVGIVLACLVVLAGMLWYRSQPSTEPSPVNDPTMACPVMPAPPPPSTSAAQTVATKEEQGRLKAEVAATLDRVLSNRAETAQKLQDILTRRLGKMT</sequence>
<gene>
    <name evidence="3" type="ORF">ACOF00016_LOCUS2764</name>
    <name evidence="4" type="ORF">ACOF00016_LOCUS2765</name>
</gene>
<dbReference type="AlphaFoldDB" id="A0A6S8IEV0"/>
<keyword evidence="2" id="KW-0472">Membrane</keyword>
<organism evidence="3">
    <name type="scientific">Amphora coffeiformis</name>
    <dbReference type="NCBI Taxonomy" id="265554"/>
    <lineage>
        <taxon>Eukaryota</taxon>
        <taxon>Sar</taxon>
        <taxon>Stramenopiles</taxon>
        <taxon>Ochrophyta</taxon>
        <taxon>Bacillariophyta</taxon>
        <taxon>Bacillariophyceae</taxon>
        <taxon>Bacillariophycidae</taxon>
        <taxon>Thalassiophysales</taxon>
        <taxon>Catenulaceae</taxon>
        <taxon>Amphora</taxon>
    </lineage>
</organism>
<name>A0A6S8IEV0_9STRA</name>
<keyword evidence="2" id="KW-1133">Transmembrane helix</keyword>
<feature type="region of interest" description="Disordered" evidence="1">
    <location>
        <begin position="237"/>
        <end position="347"/>
    </location>
</feature>
<feature type="compositionally biased region" description="Polar residues" evidence="1">
    <location>
        <begin position="318"/>
        <end position="347"/>
    </location>
</feature>
<feature type="transmembrane region" description="Helical" evidence="2">
    <location>
        <begin position="347"/>
        <end position="369"/>
    </location>
</feature>
<feature type="compositionally biased region" description="Low complexity" evidence="1">
    <location>
        <begin position="16"/>
        <end position="28"/>
    </location>
</feature>
<feature type="compositionally biased region" description="Basic and acidic residues" evidence="1">
    <location>
        <begin position="181"/>
        <end position="191"/>
    </location>
</feature>
<evidence type="ECO:0000256" key="1">
    <source>
        <dbReference type="SAM" id="MobiDB-lite"/>
    </source>
</evidence>
<accession>A0A6S8IEV0</accession>
<feature type="compositionally biased region" description="Low complexity" evidence="1">
    <location>
        <begin position="144"/>
        <end position="170"/>
    </location>
</feature>
<evidence type="ECO:0000256" key="2">
    <source>
        <dbReference type="SAM" id="Phobius"/>
    </source>
</evidence>
<feature type="region of interest" description="Disordered" evidence="1">
    <location>
        <begin position="1"/>
        <end position="28"/>
    </location>
</feature>
<reference evidence="3" key="1">
    <citation type="submission" date="2021-01" db="EMBL/GenBank/DDBJ databases">
        <authorList>
            <person name="Corre E."/>
            <person name="Pelletier E."/>
            <person name="Niang G."/>
            <person name="Scheremetjew M."/>
            <person name="Finn R."/>
            <person name="Kale V."/>
            <person name="Holt S."/>
            <person name="Cochrane G."/>
            <person name="Meng A."/>
            <person name="Brown T."/>
            <person name="Cohen L."/>
        </authorList>
    </citation>
    <scope>NUCLEOTIDE SEQUENCE</scope>
    <source>
        <strain evidence="3">CCMP127</strain>
    </source>
</reference>
<dbReference type="EMBL" id="HBIM01003185">
    <property type="protein sequence ID" value="CAE0404660.1"/>
    <property type="molecule type" value="Transcribed_RNA"/>
</dbReference>
<feature type="compositionally biased region" description="Low complexity" evidence="1">
    <location>
        <begin position="270"/>
        <end position="294"/>
    </location>
</feature>
<evidence type="ECO:0000313" key="4">
    <source>
        <dbReference type="EMBL" id="CAE0404660.1"/>
    </source>
</evidence>
<dbReference type="EMBL" id="HBIM01003184">
    <property type="protein sequence ID" value="CAE0404659.1"/>
    <property type="molecule type" value="Transcribed_RNA"/>
</dbReference>
<proteinExistence type="predicted"/>
<keyword evidence="2" id="KW-0812">Transmembrane</keyword>